<dbReference type="EMBL" id="JAATWB010000006">
    <property type="protein sequence ID" value="NJA89452.1"/>
    <property type="molecule type" value="Genomic_DNA"/>
</dbReference>
<keyword evidence="4" id="KW-1185">Reference proteome</keyword>
<evidence type="ECO:0008006" key="5">
    <source>
        <dbReference type="Google" id="ProtNLM"/>
    </source>
</evidence>
<organism evidence="3 4">
    <name type="scientific">Rhodocyclus gracilis</name>
    <dbReference type="NCBI Taxonomy" id="2929842"/>
    <lineage>
        <taxon>Bacteria</taxon>
        <taxon>Pseudomonadati</taxon>
        <taxon>Pseudomonadota</taxon>
        <taxon>Betaproteobacteria</taxon>
        <taxon>Rhodocyclales</taxon>
        <taxon>Rhodocyclaceae</taxon>
        <taxon>Rhodocyclus</taxon>
    </lineage>
</organism>
<evidence type="ECO:0000313" key="3">
    <source>
        <dbReference type="EMBL" id="NJA89452.1"/>
    </source>
</evidence>
<keyword evidence="2" id="KW-0812">Transmembrane</keyword>
<sequence length="125" mass="13322">MGSRQTAGRLKRGDGELTFQQQETDSPILPVPHLERLHAFRPDAVDLVLEQTKIEAEHRRAQNARINGYIFIERIVGQIFGLVIGFGGIAGGVYTSVSGQPVAGAAIATAAIGSLAVAFVVGRKK</sequence>
<gene>
    <name evidence="3" type="ORF">HCX48_09490</name>
</gene>
<feature type="transmembrane region" description="Helical" evidence="2">
    <location>
        <begin position="75"/>
        <end position="96"/>
    </location>
</feature>
<evidence type="ECO:0000256" key="2">
    <source>
        <dbReference type="SAM" id="Phobius"/>
    </source>
</evidence>
<keyword evidence="2" id="KW-1133">Transmembrane helix</keyword>
<proteinExistence type="predicted"/>
<name>A0ABX0WKZ6_9RHOO</name>
<keyword evidence="2" id="KW-0472">Membrane</keyword>
<evidence type="ECO:0000313" key="4">
    <source>
        <dbReference type="Proteomes" id="UP000720344"/>
    </source>
</evidence>
<comment type="caution">
    <text evidence="3">The sequence shown here is derived from an EMBL/GenBank/DDBJ whole genome shotgun (WGS) entry which is preliminary data.</text>
</comment>
<feature type="transmembrane region" description="Helical" evidence="2">
    <location>
        <begin position="102"/>
        <end position="122"/>
    </location>
</feature>
<protein>
    <recommendedName>
        <fullName evidence="5">DUF2335 domain-containing protein</fullName>
    </recommendedName>
</protein>
<accession>A0ABX0WKZ6</accession>
<dbReference type="Proteomes" id="UP000720344">
    <property type="component" value="Unassembled WGS sequence"/>
</dbReference>
<dbReference type="RefSeq" id="WP_167681973.1">
    <property type="nucleotide sequence ID" value="NZ_JAATWB010000006.1"/>
</dbReference>
<evidence type="ECO:0000256" key="1">
    <source>
        <dbReference type="SAM" id="MobiDB-lite"/>
    </source>
</evidence>
<feature type="region of interest" description="Disordered" evidence="1">
    <location>
        <begin position="1"/>
        <end position="23"/>
    </location>
</feature>
<reference evidence="4" key="1">
    <citation type="submission" date="2020-03" db="EMBL/GenBank/DDBJ databases">
        <title>Whole-genome sequence of the purple nonsulfur bacterium Rhodocyclus tenuis DSM112.</title>
        <authorList>
            <person name="Kyndt J.A."/>
            <person name="Meyer T.E."/>
        </authorList>
    </citation>
    <scope>NUCLEOTIDE SEQUENCE [LARGE SCALE GENOMIC DNA]</scope>
    <source>
        <strain evidence="4">DSM 112</strain>
    </source>
</reference>